<organism evidence="3 4">
    <name type="scientific">Dreissena polymorpha</name>
    <name type="common">Zebra mussel</name>
    <name type="synonym">Mytilus polymorpha</name>
    <dbReference type="NCBI Taxonomy" id="45954"/>
    <lineage>
        <taxon>Eukaryota</taxon>
        <taxon>Metazoa</taxon>
        <taxon>Spiralia</taxon>
        <taxon>Lophotrochozoa</taxon>
        <taxon>Mollusca</taxon>
        <taxon>Bivalvia</taxon>
        <taxon>Autobranchia</taxon>
        <taxon>Heteroconchia</taxon>
        <taxon>Euheterodonta</taxon>
        <taxon>Imparidentia</taxon>
        <taxon>Neoheterodontei</taxon>
        <taxon>Myida</taxon>
        <taxon>Dreissenoidea</taxon>
        <taxon>Dreissenidae</taxon>
        <taxon>Dreissena</taxon>
    </lineage>
</organism>
<gene>
    <name evidence="3" type="ORF">DPMN_100004</name>
</gene>
<keyword evidence="2" id="KW-0732">Signal</keyword>
<protein>
    <submittedName>
        <fullName evidence="3">Uncharacterized protein</fullName>
    </submittedName>
</protein>
<feature type="transmembrane region" description="Helical" evidence="1">
    <location>
        <begin position="117"/>
        <end position="136"/>
    </location>
</feature>
<dbReference type="Proteomes" id="UP000828390">
    <property type="component" value="Unassembled WGS sequence"/>
</dbReference>
<proteinExistence type="predicted"/>
<reference evidence="3" key="1">
    <citation type="journal article" date="2019" name="bioRxiv">
        <title>The Genome of the Zebra Mussel, Dreissena polymorpha: A Resource for Invasive Species Research.</title>
        <authorList>
            <person name="McCartney M.A."/>
            <person name="Auch B."/>
            <person name="Kono T."/>
            <person name="Mallez S."/>
            <person name="Zhang Y."/>
            <person name="Obille A."/>
            <person name="Becker A."/>
            <person name="Abrahante J.E."/>
            <person name="Garbe J."/>
            <person name="Badalamenti J.P."/>
            <person name="Herman A."/>
            <person name="Mangelson H."/>
            <person name="Liachko I."/>
            <person name="Sullivan S."/>
            <person name="Sone E.D."/>
            <person name="Koren S."/>
            <person name="Silverstein K.A.T."/>
            <person name="Beckman K.B."/>
            <person name="Gohl D.M."/>
        </authorList>
    </citation>
    <scope>NUCLEOTIDE SEQUENCE</scope>
    <source>
        <strain evidence="3">Duluth1</strain>
        <tissue evidence="3">Whole animal</tissue>
    </source>
</reference>
<name>A0A9D4LHE2_DREPO</name>
<keyword evidence="1" id="KW-0812">Transmembrane</keyword>
<evidence type="ECO:0000256" key="2">
    <source>
        <dbReference type="SAM" id="SignalP"/>
    </source>
</evidence>
<feature type="transmembrane region" description="Helical" evidence="1">
    <location>
        <begin position="37"/>
        <end position="55"/>
    </location>
</feature>
<feature type="transmembrane region" description="Helical" evidence="1">
    <location>
        <begin position="90"/>
        <end position="111"/>
    </location>
</feature>
<evidence type="ECO:0000256" key="1">
    <source>
        <dbReference type="SAM" id="Phobius"/>
    </source>
</evidence>
<reference evidence="3" key="2">
    <citation type="submission" date="2020-11" db="EMBL/GenBank/DDBJ databases">
        <authorList>
            <person name="McCartney M.A."/>
            <person name="Auch B."/>
            <person name="Kono T."/>
            <person name="Mallez S."/>
            <person name="Becker A."/>
            <person name="Gohl D.M."/>
            <person name="Silverstein K.A.T."/>
            <person name="Koren S."/>
            <person name="Bechman K.B."/>
            <person name="Herman A."/>
            <person name="Abrahante J.E."/>
            <person name="Garbe J."/>
        </authorList>
    </citation>
    <scope>NUCLEOTIDE SEQUENCE</scope>
    <source>
        <strain evidence="3">Duluth1</strain>
        <tissue evidence="3">Whole animal</tissue>
    </source>
</reference>
<keyword evidence="4" id="KW-1185">Reference proteome</keyword>
<keyword evidence="1" id="KW-1133">Transmembrane helix</keyword>
<keyword evidence="1" id="KW-0472">Membrane</keyword>
<feature type="chain" id="PRO_5039235384" evidence="2">
    <location>
        <begin position="22"/>
        <end position="168"/>
    </location>
</feature>
<accession>A0A9D4LHE2</accession>
<dbReference type="AlphaFoldDB" id="A0A9D4LHE2"/>
<comment type="caution">
    <text evidence="3">The sequence shown here is derived from an EMBL/GenBank/DDBJ whole genome shotgun (WGS) entry which is preliminary data.</text>
</comment>
<evidence type="ECO:0000313" key="3">
    <source>
        <dbReference type="EMBL" id="KAH3857397.1"/>
    </source>
</evidence>
<sequence>MRSSLWGHWCSKACILHCVSALSAQVTKPYSRTGTCVLGWYLMELLVYNLLRLVIAADAMMNRVPSSAVLVPSFDRVASKNLKLMSSFSFLPFMMMYKVVLLVLLTIIFDFNVLSSITYAPALSYSLFVMSWSSLLEPPMRAPCIIFSSDGLSERGKADILVGRPMMS</sequence>
<feature type="signal peptide" evidence="2">
    <location>
        <begin position="1"/>
        <end position="21"/>
    </location>
</feature>
<dbReference type="EMBL" id="JAIWYP010000003">
    <property type="protein sequence ID" value="KAH3857397.1"/>
    <property type="molecule type" value="Genomic_DNA"/>
</dbReference>
<evidence type="ECO:0000313" key="4">
    <source>
        <dbReference type="Proteomes" id="UP000828390"/>
    </source>
</evidence>